<gene>
    <name evidence="1" type="ORF">LshimejAT787_0904330</name>
</gene>
<evidence type="ECO:0000313" key="2">
    <source>
        <dbReference type="Proteomes" id="UP001063166"/>
    </source>
</evidence>
<comment type="caution">
    <text evidence="1">The sequence shown here is derived from an EMBL/GenBank/DDBJ whole genome shotgun (WGS) entry which is preliminary data.</text>
</comment>
<dbReference type="EMBL" id="BRPK01000009">
    <property type="protein sequence ID" value="GLB41218.1"/>
    <property type="molecule type" value="Genomic_DNA"/>
</dbReference>
<reference evidence="1" key="1">
    <citation type="submission" date="2022-07" db="EMBL/GenBank/DDBJ databases">
        <title>The genome of Lyophyllum shimeji provides insight into the initial evolution of ectomycorrhizal fungal genome.</title>
        <authorList>
            <person name="Kobayashi Y."/>
            <person name="Shibata T."/>
            <person name="Hirakawa H."/>
            <person name="Shigenobu S."/>
            <person name="Nishiyama T."/>
            <person name="Yamada A."/>
            <person name="Hasebe M."/>
            <person name="Kawaguchi M."/>
        </authorList>
    </citation>
    <scope>NUCLEOTIDE SEQUENCE</scope>
    <source>
        <strain evidence="1">AT787</strain>
    </source>
</reference>
<sequence length="140" mass="15926">MDTEQPGKLLAYRQARGAWPPAFVYGFPIDESGLRRCGEKLRPIPPDLAGDELRKARAARCPLVIRHLRALASRLWPPHRVDVERGFTNGKHYTLVALAACTRPNDEFIPHGEEMRRLKEAMANEGLEEEPRWFLLTSSP</sequence>
<accession>A0A9P3PSG0</accession>
<name>A0A9P3PSG0_LYOSH</name>
<proteinExistence type="predicted"/>
<dbReference type="AlphaFoldDB" id="A0A9P3PSG0"/>
<evidence type="ECO:0000313" key="1">
    <source>
        <dbReference type="EMBL" id="GLB41218.1"/>
    </source>
</evidence>
<dbReference type="Proteomes" id="UP001063166">
    <property type="component" value="Unassembled WGS sequence"/>
</dbReference>
<protein>
    <submittedName>
        <fullName evidence="1">Uncharacterized protein</fullName>
    </submittedName>
</protein>
<organism evidence="1 2">
    <name type="scientific">Lyophyllum shimeji</name>
    <name type="common">Hon-shimeji</name>
    <name type="synonym">Tricholoma shimeji</name>
    <dbReference type="NCBI Taxonomy" id="47721"/>
    <lineage>
        <taxon>Eukaryota</taxon>
        <taxon>Fungi</taxon>
        <taxon>Dikarya</taxon>
        <taxon>Basidiomycota</taxon>
        <taxon>Agaricomycotina</taxon>
        <taxon>Agaricomycetes</taxon>
        <taxon>Agaricomycetidae</taxon>
        <taxon>Agaricales</taxon>
        <taxon>Tricholomatineae</taxon>
        <taxon>Lyophyllaceae</taxon>
        <taxon>Lyophyllum</taxon>
    </lineage>
</organism>
<keyword evidence="2" id="KW-1185">Reference proteome</keyword>